<dbReference type="PaxDb" id="7955-ENSDARP00000111597"/>
<dbReference type="AGR" id="ZFIN:ZDB-GENE-030131-6830"/>
<sequence length="411" mass="46019">MKKLVKTPERRGRLTDGAGRSSCHRFKRRGRKSTKRGLKHHNNNLHSEFDLCKVMASKKPLNIRKVEKTASSDSKNLSTENEASNGNNSGARRKTKTTVVKSRYMQTETKAPVKSVLQQQSTLKPPKPSSPRVNNTRKTKDSVLSRRTMGIDSTLVSSLLESSNLGGSVFQSTVLDGHCIRPDFDVSVIKDKVPPPSTADPKNEDRDIGMETFLLAFITANMEHSNRKLREEAEKNILTVMQKEQQQHTEVNPKKRQYLLLQKQKELNSLLDLQIEALTPVAAEANTFAEEYKSFATAIDATRHKLPVKDVHIGEDAGQFLDEAVKCLNESENVLKQYTKDIPTDCEASTVCLRDIKNRAIDISQQLTRGFSDLMEVSSLVSRETVLVQQSLEEEQIGESTAHTLFCPATS</sequence>
<proteinExistence type="predicted"/>
<dbReference type="Proteomes" id="UP000000437">
    <property type="component" value="Chromosome 23"/>
</dbReference>
<evidence type="ECO:0000313" key="3">
    <source>
        <dbReference type="ZFIN" id="ZDB-GENE-030131-6830"/>
    </source>
</evidence>
<dbReference type="RefSeq" id="XP_017209256.2">
    <property type="nucleotide sequence ID" value="XM_017353767.4"/>
</dbReference>
<organism evidence="1 2">
    <name type="scientific">Danio rerio</name>
    <name type="common">Zebrafish</name>
    <name type="synonym">Brachydanio rerio</name>
    <dbReference type="NCBI Taxonomy" id="7955"/>
    <lineage>
        <taxon>Eukaryota</taxon>
        <taxon>Metazoa</taxon>
        <taxon>Chordata</taxon>
        <taxon>Craniata</taxon>
        <taxon>Vertebrata</taxon>
        <taxon>Euteleostomi</taxon>
        <taxon>Actinopterygii</taxon>
        <taxon>Neopterygii</taxon>
        <taxon>Teleostei</taxon>
        <taxon>Ostariophysi</taxon>
        <taxon>Cypriniformes</taxon>
        <taxon>Danionidae</taxon>
        <taxon>Danioninae</taxon>
        <taxon>Danio</taxon>
    </lineage>
</organism>
<dbReference type="GO" id="GO:0005737">
    <property type="term" value="C:cytoplasm"/>
    <property type="evidence" value="ECO:0000318"/>
    <property type="project" value="GO_Central"/>
</dbReference>
<dbReference type="GO" id="GO:0007098">
    <property type="term" value="P:centrosome cycle"/>
    <property type="evidence" value="ECO:0000318"/>
    <property type="project" value="GO_Central"/>
</dbReference>
<dbReference type="GeneTree" id="ENSGT00390000010974"/>
<dbReference type="GO" id="GO:0051225">
    <property type="term" value="P:spindle assembly"/>
    <property type="evidence" value="ECO:0000318"/>
    <property type="project" value="GO_Central"/>
</dbReference>
<evidence type="ECO:0000313" key="1">
    <source>
        <dbReference type="Proteomes" id="UP000000437"/>
    </source>
</evidence>
<dbReference type="GO" id="GO:0005880">
    <property type="term" value="C:nuclear microtubule"/>
    <property type="evidence" value="ECO:0000318"/>
    <property type="project" value="GO_Central"/>
</dbReference>
<dbReference type="OrthoDB" id="10050218at2759"/>
<accession>A0ACD6B7Y8</accession>
<dbReference type="KEGG" id="dre:555850"/>
<evidence type="ECO:0000313" key="2">
    <source>
        <dbReference type="RefSeq" id="XP_017209256.2"/>
    </source>
</evidence>
<keyword evidence="1" id="KW-1185">Reference proteome</keyword>
<protein>
    <submittedName>
        <fullName evidence="2">HAUS augmin-like complex subunit 8</fullName>
    </submittedName>
</protein>
<dbReference type="GO" id="GO:0008017">
    <property type="term" value="F:microtubule binding"/>
    <property type="evidence" value="ECO:0000318"/>
    <property type="project" value="GO_Central"/>
</dbReference>
<dbReference type="Bgee" id="ENSDARG00000109646">
    <property type="expression patterns" value="Expressed in testis and 25 other cell types or tissues"/>
</dbReference>
<dbReference type="ZFIN" id="ZDB-GENE-030131-6830">
    <property type="gene designation" value="haus8"/>
</dbReference>
<name>A0ACD6B7Y8_DANRE</name>
<gene>
    <name evidence="2 3" type="primary">haus8</name>
</gene>
<dbReference type="GO" id="GO:0005813">
    <property type="term" value="C:centrosome"/>
    <property type="evidence" value="ECO:0000318"/>
    <property type="project" value="GO_Central"/>
</dbReference>
<dbReference type="CTD" id="93323"/>
<reference evidence="2" key="1">
    <citation type="submission" date="2025-08" db="UniProtKB">
        <authorList>
            <consortium name="RefSeq"/>
        </authorList>
    </citation>
    <scope>IDENTIFICATION</scope>
    <source>
        <strain evidence="2">Tuebingen</strain>
        <tissue evidence="2">Fibroblasts and whole tissue</tissue>
    </source>
</reference>